<dbReference type="EMBL" id="UATL01000001">
    <property type="protein sequence ID" value="SPY27230.1"/>
    <property type="molecule type" value="Genomic_DNA"/>
</dbReference>
<name>A0A2T3Q1Z0_PHODM</name>
<gene>
    <name evidence="1" type="ORF">NCTC11647_00265</name>
</gene>
<reference evidence="1 2" key="1">
    <citation type="submission" date="2018-06" db="EMBL/GenBank/DDBJ databases">
        <authorList>
            <consortium name="Pathogen Informatics"/>
            <person name="Doyle S."/>
        </authorList>
    </citation>
    <scope>NUCLEOTIDE SEQUENCE [LARGE SCALE GENOMIC DNA]</scope>
    <source>
        <strain evidence="1 2">NCTC11647</strain>
    </source>
</reference>
<dbReference type="AlphaFoldDB" id="A0A2T3Q1Z0"/>
<sequence>MGSESISYIPYLVSLHMITLVTRDEAKGDSSELKFLLYVNSNFGSYIKEVMCANEIKMDIDWGLKPAFH</sequence>
<evidence type="ECO:0000313" key="1">
    <source>
        <dbReference type="EMBL" id="SPY27230.1"/>
    </source>
</evidence>
<dbReference type="Proteomes" id="UP000251647">
    <property type="component" value="Unassembled WGS sequence"/>
</dbReference>
<accession>A0A2T3Q1Z0</accession>
<organism evidence="1 2">
    <name type="scientific">Photobacterium damselae</name>
    <dbReference type="NCBI Taxonomy" id="38293"/>
    <lineage>
        <taxon>Bacteria</taxon>
        <taxon>Pseudomonadati</taxon>
        <taxon>Pseudomonadota</taxon>
        <taxon>Gammaproteobacteria</taxon>
        <taxon>Vibrionales</taxon>
        <taxon>Vibrionaceae</taxon>
        <taxon>Photobacterium</taxon>
    </lineage>
</organism>
<protein>
    <submittedName>
        <fullName evidence="1">Uncharacterized protein</fullName>
    </submittedName>
</protein>
<evidence type="ECO:0000313" key="2">
    <source>
        <dbReference type="Proteomes" id="UP000251647"/>
    </source>
</evidence>
<proteinExistence type="predicted"/>